<evidence type="ECO:0000313" key="3">
    <source>
        <dbReference type="EMBL" id="MCP3732253.1"/>
    </source>
</evidence>
<dbReference type="GO" id="GO:0016787">
    <property type="term" value="F:hydrolase activity"/>
    <property type="evidence" value="ECO:0007669"/>
    <property type="project" value="UniProtKB-KW"/>
</dbReference>
<dbReference type="InterPro" id="IPR050300">
    <property type="entry name" value="GDXG_lipolytic_enzyme"/>
</dbReference>
<protein>
    <submittedName>
        <fullName evidence="3">Alpha/beta hydrolase</fullName>
    </submittedName>
</protein>
<evidence type="ECO:0000313" key="4">
    <source>
        <dbReference type="Proteomes" id="UP001139451"/>
    </source>
</evidence>
<dbReference type="AlphaFoldDB" id="A0A9X2KQX6"/>
<reference evidence="3" key="1">
    <citation type="submission" date="2022-05" db="EMBL/GenBank/DDBJ databases">
        <title>Sphingomonas sp. strain MG17 Genome sequencing and assembly.</title>
        <authorList>
            <person name="Kim I."/>
        </authorList>
    </citation>
    <scope>NUCLEOTIDE SEQUENCE</scope>
    <source>
        <strain evidence="3">MG17</strain>
    </source>
</reference>
<comment type="caution">
    <text evidence="3">The sequence shown here is derived from an EMBL/GenBank/DDBJ whole genome shotgun (WGS) entry which is preliminary data.</text>
</comment>
<name>A0A9X2KQX6_9SPHN</name>
<dbReference type="RefSeq" id="WP_254295524.1">
    <property type="nucleotide sequence ID" value="NZ_JAMLDX010000016.1"/>
</dbReference>
<evidence type="ECO:0000259" key="2">
    <source>
        <dbReference type="Pfam" id="PF07859"/>
    </source>
</evidence>
<organism evidence="3 4">
    <name type="scientific">Sphingomonas tagetis</name>
    <dbReference type="NCBI Taxonomy" id="2949092"/>
    <lineage>
        <taxon>Bacteria</taxon>
        <taxon>Pseudomonadati</taxon>
        <taxon>Pseudomonadota</taxon>
        <taxon>Alphaproteobacteria</taxon>
        <taxon>Sphingomonadales</taxon>
        <taxon>Sphingomonadaceae</taxon>
        <taxon>Sphingomonas</taxon>
    </lineage>
</organism>
<keyword evidence="4" id="KW-1185">Reference proteome</keyword>
<accession>A0A9X2KQX6</accession>
<dbReference type="Pfam" id="PF07859">
    <property type="entry name" value="Abhydrolase_3"/>
    <property type="match status" value="1"/>
</dbReference>
<dbReference type="InterPro" id="IPR029058">
    <property type="entry name" value="AB_hydrolase_fold"/>
</dbReference>
<sequence length="291" mass="31509">MAARVIVPLLVRKRSGRETFRQRIAADRATGPALPSAKLQKRYAYADTWQGGDRRLRLATRQGGRRTRILYIHGGAYVFDLMALQWTIIAGVIERTGAEAVLPIYPLAPEANVTAGLACVERAWLALVEEAGADDAIIMGDSAGAGLALALVHRLRDTGLPMPRALVLLFPWLDATLKDPSQPALERRDPVLSIAQLRDAGQMWAATQPPSIPSVSPLFGDQAGLPPTLAIVGTRDVLLPDARRLVAMTEAAELIEYPGMFHGFVAAPIAEGRDAMDRIAAFLQRNLAHSM</sequence>
<feature type="domain" description="Alpha/beta hydrolase fold-3" evidence="2">
    <location>
        <begin position="69"/>
        <end position="265"/>
    </location>
</feature>
<dbReference type="PANTHER" id="PTHR48081">
    <property type="entry name" value="AB HYDROLASE SUPERFAMILY PROTEIN C4A8.06C"/>
    <property type="match status" value="1"/>
</dbReference>
<proteinExistence type="predicted"/>
<dbReference type="Proteomes" id="UP001139451">
    <property type="component" value="Unassembled WGS sequence"/>
</dbReference>
<gene>
    <name evidence="3" type="ORF">M9978_17675</name>
</gene>
<dbReference type="EMBL" id="JAMLDX010000016">
    <property type="protein sequence ID" value="MCP3732253.1"/>
    <property type="molecule type" value="Genomic_DNA"/>
</dbReference>
<dbReference type="SUPFAM" id="SSF53474">
    <property type="entry name" value="alpha/beta-Hydrolases"/>
    <property type="match status" value="1"/>
</dbReference>
<dbReference type="InterPro" id="IPR013094">
    <property type="entry name" value="AB_hydrolase_3"/>
</dbReference>
<dbReference type="PANTHER" id="PTHR48081:SF8">
    <property type="entry name" value="ALPHA_BETA HYDROLASE FOLD-3 DOMAIN-CONTAINING PROTEIN-RELATED"/>
    <property type="match status" value="1"/>
</dbReference>
<evidence type="ECO:0000256" key="1">
    <source>
        <dbReference type="ARBA" id="ARBA00022801"/>
    </source>
</evidence>
<keyword evidence="1 3" id="KW-0378">Hydrolase</keyword>
<dbReference type="Gene3D" id="3.40.50.1820">
    <property type="entry name" value="alpha/beta hydrolase"/>
    <property type="match status" value="1"/>
</dbReference>